<dbReference type="PANTHER" id="PTHR43482">
    <property type="entry name" value="PROTEIN AST1-RELATED"/>
    <property type="match status" value="1"/>
</dbReference>
<evidence type="ECO:0000256" key="1">
    <source>
        <dbReference type="ARBA" id="ARBA00010371"/>
    </source>
</evidence>
<dbReference type="InterPro" id="IPR014182">
    <property type="entry name" value="ADH_Zn_typ-1"/>
</dbReference>
<dbReference type="InterPro" id="IPR002364">
    <property type="entry name" value="Quin_OxRdtase/zeta-crystal_CS"/>
</dbReference>
<dbReference type="SUPFAM" id="SSF51735">
    <property type="entry name" value="NAD(P)-binding Rossmann-fold domains"/>
    <property type="match status" value="1"/>
</dbReference>
<dbReference type="Pfam" id="PF00107">
    <property type="entry name" value="ADH_zinc_N"/>
    <property type="match status" value="1"/>
</dbReference>
<dbReference type="SUPFAM" id="SSF50129">
    <property type="entry name" value="GroES-like"/>
    <property type="match status" value="1"/>
</dbReference>
<proteinExistence type="inferred from homology"/>
<organism evidence="3 4">
    <name type="scientific">Weissella bombi</name>
    <dbReference type="NCBI Taxonomy" id="1505725"/>
    <lineage>
        <taxon>Bacteria</taxon>
        <taxon>Bacillati</taxon>
        <taxon>Bacillota</taxon>
        <taxon>Bacilli</taxon>
        <taxon>Lactobacillales</taxon>
        <taxon>Lactobacillaceae</taxon>
        <taxon>Weissella</taxon>
    </lineage>
</organism>
<name>A0A1C4A4X7_9LACO</name>
<dbReference type="GO" id="GO:0008270">
    <property type="term" value="F:zinc ion binding"/>
    <property type="evidence" value="ECO:0007669"/>
    <property type="project" value="InterPro"/>
</dbReference>
<dbReference type="PROSITE" id="PS01162">
    <property type="entry name" value="QOR_ZETA_CRYSTAL"/>
    <property type="match status" value="1"/>
</dbReference>
<dbReference type="Proteomes" id="UP000199268">
    <property type="component" value="Unassembled WGS sequence"/>
</dbReference>
<dbReference type="Gene3D" id="3.40.50.720">
    <property type="entry name" value="NAD(P)-binding Rossmann-like Domain"/>
    <property type="match status" value="1"/>
</dbReference>
<evidence type="ECO:0000259" key="2">
    <source>
        <dbReference type="SMART" id="SM00829"/>
    </source>
</evidence>
<gene>
    <name evidence="3" type="ORF">GA0061074_1043</name>
</gene>
<dbReference type="InterPro" id="IPR052585">
    <property type="entry name" value="Lipid_raft_assoc_Zn_ADH"/>
</dbReference>
<dbReference type="InterPro" id="IPR013149">
    <property type="entry name" value="ADH-like_C"/>
</dbReference>
<dbReference type="SMART" id="SM00829">
    <property type="entry name" value="PKS_ER"/>
    <property type="match status" value="1"/>
</dbReference>
<dbReference type="GO" id="GO:0016491">
    <property type="term" value="F:oxidoreductase activity"/>
    <property type="evidence" value="ECO:0007669"/>
    <property type="project" value="InterPro"/>
</dbReference>
<dbReference type="OrthoDB" id="9792162at2"/>
<evidence type="ECO:0000313" key="3">
    <source>
        <dbReference type="EMBL" id="SCB89593.1"/>
    </source>
</evidence>
<feature type="domain" description="Enoyl reductase (ER)" evidence="2">
    <location>
        <begin position="10"/>
        <end position="333"/>
    </location>
</feature>
<dbReference type="InterPro" id="IPR020843">
    <property type="entry name" value="ER"/>
</dbReference>
<dbReference type="PANTHER" id="PTHR43482:SF1">
    <property type="entry name" value="PROTEIN AST1-RELATED"/>
    <property type="match status" value="1"/>
</dbReference>
<evidence type="ECO:0000313" key="4">
    <source>
        <dbReference type="Proteomes" id="UP000199268"/>
    </source>
</evidence>
<dbReference type="STRING" id="1505725.GA0061074_1043"/>
<dbReference type="Pfam" id="PF08240">
    <property type="entry name" value="ADH_N"/>
    <property type="match status" value="1"/>
</dbReference>
<dbReference type="EMBL" id="FMAO01000004">
    <property type="protein sequence ID" value="SCB89593.1"/>
    <property type="molecule type" value="Genomic_DNA"/>
</dbReference>
<protein>
    <submittedName>
        <fullName evidence="3">Zinc-binding alcohol dehydrogenase family protein</fullName>
    </submittedName>
</protein>
<reference evidence="4" key="1">
    <citation type="submission" date="2016-08" db="EMBL/GenBank/DDBJ databases">
        <authorList>
            <person name="Varghese N."/>
            <person name="Submissions Spin"/>
        </authorList>
    </citation>
    <scope>NUCLEOTIDE SEQUENCE [LARGE SCALE GENOMIC DNA]</scope>
    <source>
        <strain evidence="4">R-53094</strain>
    </source>
</reference>
<comment type="similarity">
    <text evidence="1">Belongs to the zinc-containing alcohol dehydrogenase family. Quinone oxidoreductase subfamily.</text>
</comment>
<dbReference type="InterPro" id="IPR011032">
    <property type="entry name" value="GroES-like_sf"/>
</dbReference>
<dbReference type="CDD" id="cd08252">
    <property type="entry name" value="AL_MDR"/>
    <property type="match status" value="1"/>
</dbReference>
<accession>A0A1C4A4X7</accession>
<dbReference type="RefSeq" id="WP_092462034.1">
    <property type="nucleotide sequence ID" value="NZ_BJEE01000001.1"/>
</dbReference>
<dbReference type="AlphaFoldDB" id="A0A1C4A4X7"/>
<dbReference type="Gene3D" id="3.90.180.10">
    <property type="entry name" value="Medium-chain alcohol dehydrogenases, catalytic domain"/>
    <property type="match status" value="1"/>
</dbReference>
<keyword evidence="4" id="KW-1185">Reference proteome</keyword>
<dbReference type="InterPro" id="IPR036291">
    <property type="entry name" value="NAD(P)-bd_dom_sf"/>
</dbReference>
<dbReference type="InterPro" id="IPR013154">
    <property type="entry name" value="ADH-like_N"/>
</dbReference>
<sequence length="335" mass="35541">MGNLMKAVVTTTDKQTPLIDKEIARPEVNGHDVLVKIAASSMNPVDVKQLEVAQATQQERVLGFDAVGEIVAIGADVTDYQIGDRVFFAGELGRTGSNAEFEAVNEALIAKAPTTLSDIEAAALPLTFLTAYEMLADKFGIQMVADGAKGKTLLIINGAGGVGSIMIQLAKWLGMTVIATASRDETIAWVNDMGADEVVNHRENYVEAIKSLGYDEVPYIAVLHSLEQHFESAAALIGTFGHIGAIVQSMNPLPVGLIKNQAASLDWEFMFAKTNAGQNIASQGTALELLTGLVNDGFVKSTVTQTVDGLSAQTIADAQKEVSQGSMLGKLVIKY</sequence>